<reference evidence="6" key="1">
    <citation type="journal article" date="2017" name="Nat. Ecol. Evol.">
        <title>Genome expansion and lineage-specific genetic innovations in the forest pathogenic fungi Armillaria.</title>
        <authorList>
            <person name="Sipos G."/>
            <person name="Prasanna A.N."/>
            <person name="Walter M.C."/>
            <person name="O'Connor E."/>
            <person name="Balint B."/>
            <person name="Krizsan K."/>
            <person name="Kiss B."/>
            <person name="Hess J."/>
            <person name="Varga T."/>
            <person name="Slot J."/>
            <person name="Riley R."/>
            <person name="Boka B."/>
            <person name="Rigling D."/>
            <person name="Barry K."/>
            <person name="Lee J."/>
            <person name="Mihaltcheva S."/>
            <person name="LaButti K."/>
            <person name="Lipzen A."/>
            <person name="Waldron R."/>
            <person name="Moloney N.M."/>
            <person name="Sperisen C."/>
            <person name="Kredics L."/>
            <person name="Vagvoelgyi C."/>
            <person name="Patrignani A."/>
            <person name="Fitzpatrick D."/>
            <person name="Nagy I."/>
            <person name="Doyle S."/>
            <person name="Anderson J.B."/>
            <person name="Grigoriev I.V."/>
            <person name="Gueldener U."/>
            <person name="Muensterkoetter M."/>
            <person name="Nagy L.G."/>
        </authorList>
    </citation>
    <scope>NUCLEOTIDE SEQUENCE [LARGE SCALE GENOMIC DNA]</scope>
    <source>
        <strain evidence="6">C18/9</strain>
    </source>
</reference>
<dbReference type="AlphaFoldDB" id="A0A284R5E0"/>
<gene>
    <name evidence="5" type="ORF">ARMOST_07289</name>
</gene>
<dbReference type="Proteomes" id="UP000219338">
    <property type="component" value="Unassembled WGS sequence"/>
</dbReference>
<accession>A0A284R5E0</accession>
<evidence type="ECO:0008006" key="7">
    <source>
        <dbReference type="Google" id="ProtNLM"/>
    </source>
</evidence>
<dbReference type="PANTHER" id="PTHR23188:SF12">
    <property type="entry name" value="RNA POLYMERASE II-ASSOCIATED FACTOR 1 HOMOLOG"/>
    <property type="match status" value="1"/>
</dbReference>
<evidence type="ECO:0000256" key="1">
    <source>
        <dbReference type="ARBA" id="ARBA00004123"/>
    </source>
</evidence>
<dbReference type="InterPro" id="IPR007133">
    <property type="entry name" value="RNA_pol_II-assoc_Paf1"/>
</dbReference>
<dbReference type="Pfam" id="PF03985">
    <property type="entry name" value="Paf1"/>
    <property type="match status" value="1"/>
</dbReference>
<dbReference type="GO" id="GO:0000993">
    <property type="term" value="F:RNA polymerase II complex binding"/>
    <property type="evidence" value="ECO:0007669"/>
    <property type="project" value="TreeGrafter"/>
</dbReference>
<dbReference type="EMBL" id="FUEG01000004">
    <property type="protein sequence ID" value="SJL03932.1"/>
    <property type="molecule type" value="Genomic_DNA"/>
</dbReference>
<dbReference type="OrthoDB" id="10260285at2759"/>
<proteinExistence type="inferred from homology"/>
<dbReference type="GO" id="GO:0006368">
    <property type="term" value="P:transcription elongation by RNA polymerase II"/>
    <property type="evidence" value="ECO:0007669"/>
    <property type="project" value="InterPro"/>
</dbReference>
<dbReference type="GO" id="GO:0016593">
    <property type="term" value="C:Cdc73/Paf1 complex"/>
    <property type="evidence" value="ECO:0007669"/>
    <property type="project" value="InterPro"/>
</dbReference>
<comment type="similarity">
    <text evidence="2">Belongs to the PAF1 family.</text>
</comment>
<dbReference type="GO" id="GO:0003682">
    <property type="term" value="F:chromatin binding"/>
    <property type="evidence" value="ECO:0007669"/>
    <property type="project" value="TreeGrafter"/>
</dbReference>
<evidence type="ECO:0000256" key="3">
    <source>
        <dbReference type="ARBA" id="ARBA00023242"/>
    </source>
</evidence>
<dbReference type="STRING" id="47428.A0A284R5E0"/>
<evidence type="ECO:0000313" key="5">
    <source>
        <dbReference type="EMBL" id="SJL03932.1"/>
    </source>
</evidence>
<protein>
    <recommendedName>
        <fullName evidence="7">RNA polymerase II-associated protein</fullName>
    </recommendedName>
</protein>
<comment type="subcellular location">
    <subcellularLocation>
        <location evidence="1">Nucleus</location>
    </subcellularLocation>
</comment>
<keyword evidence="3" id="KW-0539">Nucleus</keyword>
<evidence type="ECO:0000313" key="6">
    <source>
        <dbReference type="Proteomes" id="UP000219338"/>
    </source>
</evidence>
<evidence type="ECO:0000256" key="4">
    <source>
        <dbReference type="SAM" id="MobiDB-lite"/>
    </source>
</evidence>
<dbReference type="OMA" id="LVCRIKY"/>
<dbReference type="PANTHER" id="PTHR23188">
    <property type="entry name" value="RNA POLYMERASE II-ASSOCIATED FACTOR 1 HOMOLOG"/>
    <property type="match status" value="1"/>
</dbReference>
<organism evidence="5 6">
    <name type="scientific">Armillaria ostoyae</name>
    <name type="common">Armillaria root rot fungus</name>
    <dbReference type="NCBI Taxonomy" id="47428"/>
    <lineage>
        <taxon>Eukaryota</taxon>
        <taxon>Fungi</taxon>
        <taxon>Dikarya</taxon>
        <taxon>Basidiomycota</taxon>
        <taxon>Agaricomycotina</taxon>
        <taxon>Agaricomycetes</taxon>
        <taxon>Agaricomycetidae</taxon>
        <taxon>Agaricales</taxon>
        <taxon>Marasmiineae</taxon>
        <taxon>Physalacriaceae</taxon>
        <taxon>Armillaria</taxon>
    </lineage>
</organism>
<name>A0A284R5E0_ARMOS</name>
<evidence type="ECO:0000256" key="2">
    <source>
        <dbReference type="ARBA" id="ARBA00007560"/>
    </source>
</evidence>
<keyword evidence="6" id="KW-1185">Reference proteome</keyword>
<feature type="region of interest" description="Disordered" evidence="4">
    <location>
        <begin position="421"/>
        <end position="451"/>
    </location>
</feature>
<sequence>MASVKKSKLDLLVRVRFSNPLPAPPCPPKLLDIPTNPSRYARPDLLNTLANNTPLPMIVDAECGMPLDLSKWESLWEENGDDSALNPDPENLPKLDPKDEFLASEVAGPSSGPYTNGHATPNGPGIPSTPLAHVPWLRKTEYTSRTDNTARGGPTESKNANAAPIDVSHSAQLRDIEASFACCNEGFSLEALRHPTKPDVTAVESYEVLPDVEIWSNQYDLFRFSERPGERPIDVEDPRLDCAILRPMKTEHDSFLAYYLTDDDESAVDFKESRSMLQPYEVAPNQPETVFRFVRDYETVKVEQEVPNEFLIVLEDGVEDLKPSIDGSDTKPRRIAKTRGAYYKNIERKMTLKKKRQNVGLQISHRLLDITDLFVSPQAFEQYEDKWDLIRMSHTDMSKEEEDERQEALAEVVDPMFLMRGDADADGEGEVDHETVALSNAPSDFPLPMEV</sequence>